<evidence type="ECO:0000313" key="1">
    <source>
        <dbReference type="EMBL" id="CAI0474908.1"/>
    </source>
</evidence>
<accession>A0AAV0PXP4</accession>
<dbReference type="Proteomes" id="UP001154282">
    <property type="component" value="Unassembled WGS sequence"/>
</dbReference>
<reference evidence="1" key="1">
    <citation type="submission" date="2022-08" db="EMBL/GenBank/DDBJ databases">
        <authorList>
            <person name="Gutierrez-Valencia J."/>
        </authorList>
    </citation>
    <scope>NUCLEOTIDE SEQUENCE</scope>
</reference>
<name>A0AAV0PXP4_9ROSI</name>
<keyword evidence="2" id="KW-1185">Reference proteome</keyword>
<evidence type="ECO:0008006" key="3">
    <source>
        <dbReference type="Google" id="ProtNLM"/>
    </source>
</evidence>
<evidence type="ECO:0000313" key="2">
    <source>
        <dbReference type="Proteomes" id="UP001154282"/>
    </source>
</evidence>
<dbReference type="EMBL" id="CAMGYJ010000009">
    <property type="protein sequence ID" value="CAI0474908.1"/>
    <property type="molecule type" value="Genomic_DNA"/>
</dbReference>
<protein>
    <recommendedName>
        <fullName evidence="3">Wound-responsive family protein</fullName>
    </recommendedName>
</protein>
<dbReference type="PANTHER" id="PTHR33090">
    <property type="entry name" value="DUF3774 DOMAIN PROTEIN-RELATED"/>
    <property type="match status" value="1"/>
</dbReference>
<organism evidence="1 2">
    <name type="scientific">Linum tenue</name>
    <dbReference type="NCBI Taxonomy" id="586396"/>
    <lineage>
        <taxon>Eukaryota</taxon>
        <taxon>Viridiplantae</taxon>
        <taxon>Streptophyta</taxon>
        <taxon>Embryophyta</taxon>
        <taxon>Tracheophyta</taxon>
        <taxon>Spermatophyta</taxon>
        <taxon>Magnoliopsida</taxon>
        <taxon>eudicotyledons</taxon>
        <taxon>Gunneridae</taxon>
        <taxon>Pentapetalae</taxon>
        <taxon>rosids</taxon>
        <taxon>fabids</taxon>
        <taxon>Malpighiales</taxon>
        <taxon>Linaceae</taxon>
        <taxon>Linum</taxon>
    </lineage>
</organism>
<sequence>MVAASIGAVEALKYQGVCRWNHIMRSIHHHTNSKLRSLVSHRWSCEENRGLV</sequence>
<proteinExistence type="predicted"/>
<dbReference type="InterPro" id="IPR022251">
    <property type="entry name" value="DUF3774_wound-induced"/>
</dbReference>
<gene>
    <name evidence="1" type="ORF">LITE_LOCUS40250</name>
</gene>
<dbReference type="Pfam" id="PF12609">
    <property type="entry name" value="DUF3774"/>
    <property type="match status" value="1"/>
</dbReference>
<dbReference type="AlphaFoldDB" id="A0AAV0PXP4"/>
<comment type="caution">
    <text evidence="1">The sequence shown here is derived from an EMBL/GenBank/DDBJ whole genome shotgun (WGS) entry which is preliminary data.</text>
</comment>